<dbReference type="RefSeq" id="WP_050006191.1">
    <property type="nucleotide sequence ID" value="NZ_JXXK01000028.1"/>
</dbReference>
<feature type="domain" description="RNA polymerase sigma factor 70 region 4 type 2" evidence="1">
    <location>
        <begin position="90"/>
        <end position="130"/>
    </location>
</feature>
<dbReference type="GO" id="GO:0006352">
    <property type="term" value="P:DNA-templated transcription initiation"/>
    <property type="evidence" value="ECO:0007669"/>
    <property type="project" value="InterPro"/>
</dbReference>
<keyword evidence="3" id="KW-1185">Reference proteome</keyword>
<dbReference type="SUPFAM" id="SSF88659">
    <property type="entry name" value="Sigma3 and sigma4 domains of RNA polymerase sigma factors"/>
    <property type="match status" value="1"/>
</dbReference>
<dbReference type="PATRIC" id="fig|1550024.3.peg.3518"/>
<accession>A0A0D8IW43</accession>
<dbReference type="AlphaFoldDB" id="A0A0D8IW43"/>
<dbReference type="GO" id="GO:0003677">
    <property type="term" value="F:DNA binding"/>
    <property type="evidence" value="ECO:0007669"/>
    <property type="project" value="InterPro"/>
</dbReference>
<dbReference type="CDD" id="cd06171">
    <property type="entry name" value="Sigma70_r4"/>
    <property type="match status" value="1"/>
</dbReference>
<comment type="caution">
    <text evidence="2">The sequence shown here is derived from an EMBL/GenBank/DDBJ whole genome shotgun (WGS) entry which is preliminary data.</text>
</comment>
<dbReference type="InterPro" id="IPR036388">
    <property type="entry name" value="WH-like_DNA-bd_sf"/>
</dbReference>
<sequence>MKTINLKKYYYPICKKDTFVEVPDEVADAIVEESRAEDANDAKQHYHCYSLDASPGMEHHFPEQAVSPEDILVEKETEREQEAARALMMERLREALATLTPRQASCLHARFWEGKQFKEIAEAEGFTTSAAIVTVRNAIIKLQKYYIKRGWMEPLKEDAICTKKSPPKRNRKKTSAKKS</sequence>
<dbReference type="GeneID" id="42857952"/>
<dbReference type="Pfam" id="PF08281">
    <property type="entry name" value="Sigma70_r4_2"/>
    <property type="match status" value="1"/>
</dbReference>
<proteinExistence type="predicted"/>
<dbReference type="GO" id="GO:0016987">
    <property type="term" value="F:sigma factor activity"/>
    <property type="evidence" value="ECO:0007669"/>
    <property type="project" value="InterPro"/>
</dbReference>
<evidence type="ECO:0000259" key="1">
    <source>
        <dbReference type="Pfam" id="PF08281"/>
    </source>
</evidence>
<protein>
    <submittedName>
        <fullName evidence="2">Sigma-70 family RNA polymerase sigma factor</fullName>
    </submittedName>
</protein>
<dbReference type="EMBL" id="JXXK01000028">
    <property type="protein sequence ID" value="KJF38907.1"/>
    <property type="molecule type" value="Genomic_DNA"/>
</dbReference>
<name>A0A0D8IW43_9FIRM</name>
<organism evidence="2 3">
    <name type="scientific">Ruthenibacterium lactatiformans</name>
    <dbReference type="NCBI Taxonomy" id="1550024"/>
    <lineage>
        <taxon>Bacteria</taxon>
        <taxon>Bacillati</taxon>
        <taxon>Bacillota</taxon>
        <taxon>Clostridia</taxon>
        <taxon>Eubacteriales</taxon>
        <taxon>Oscillospiraceae</taxon>
        <taxon>Ruthenibacterium</taxon>
    </lineage>
</organism>
<dbReference type="Proteomes" id="UP000032483">
    <property type="component" value="Unassembled WGS sequence"/>
</dbReference>
<gene>
    <name evidence="2" type="ORF">TQ39_15445</name>
</gene>
<reference evidence="2" key="1">
    <citation type="submission" date="2015-02" db="EMBL/GenBank/DDBJ databases">
        <title>A novel member of the family Ruminococcaceae isolated from human feces.</title>
        <authorList>
            <person name="Shkoporov A.N."/>
            <person name="Chaplin A.V."/>
            <person name="Motuzova O.V."/>
            <person name="Kafarskaia L.I."/>
            <person name="Khokhlova E.V."/>
            <person name="Efimov B.A."/>
        </authorList>
    </citation>
    <scope>NUCLEOTIDE SEQUENCE [LARGE SCALE GENOMIC DNA]</scope>
    <source>
        <strain evidence="2">585-1</strain>
    </source>
</reference>
<evidence type="ECO:0000313" key="3">
    <source>
        <dbReference type="Proteomes" id="UP000032483"/>
    </source>
</evidence>
<evidence type="ECO:0000313" key="2">
    <source>
        <dbReference type="EMBL" id="KJF38907.1"/>
    </source>
</evidence>
<dbReference type="Gene3D" id="1.10.10.10">
    <property type="entry name" value="Winged helix-like DNA-binding domain superfamily/Winged helix DNA-binding domain"/>
    <property type="match status" value="1"/>
</dbReference>
<dbReference type="InterPro" id="IPR013324">
    <property type="entry name" value="RNA_pol_sigma_r3/r4-like"/>
</dbReference>
<dbReference type="InterPro" id="IPR013249">
    <property type="entry name" value="RNA_pol_sigma70_r4_t2"/>
</dbReference>